<dbReference type="Pfam" id="PF01795">
    <property type="entry name" value="Methyltransf_5"/>
    <property type="match status" value="1"/>
</dbReference>
<dbReference type="GO" id="GO:0071424">
    <property type="term" value="F:rRNA (cytosine-N4-)-methyltransferase activity"/>
    <property type="evidence" value="ECO:0007669"/>
    <property type="project" value="TreeGrafter"/>
</dbReference>
<evidence type="ECO:0000256" key="1">
    <source>
        <dbReference type="ARBA" id="ARBA00010396"/>
    </source>
</evidence>
<keyword evidence="8" id="KW-1185">Reference proteome</keyword>
<keyword evidence="6" id="KW-0949">S-adenosyl-L-methionine</keyword>
<dbReference type="SUPFAM" id="SSF81799">
    <property type="entry name" value="Putative methyltransferase TM0872, insert domain"/>
    <property type="match status" value="1"/>
</dbReference>
<proteinExistence type="inferred from homology"/>
<keyword evidence="5" id="KW-0808">Transferase</keyword>
<dbReference type="RefSeq" id="WP_050337071.1">
    <property type="nucleotide sequence ID" value="NZ_JPSQ01000012.1"/>
</dbReference>
<dbReference type="GO" id="GO:0070475">
    <property type="term" value="P:rRNA base methylation"/>
    <property type="evidence" value="ECO:0007669"/>
    <property type="project" value="TreeGrafter"/>
</dbReference>
<dbReference type="Gene3D" id="1.10.150.170">
    <property type="entry name" value="Putative methyltransferase TM0872, insert domain"/>
    <property type="match status" value="1"/>
</dbReference>
<organism evidence="7 8">
    <name type="scientific">Candidatus Phytoplasma phoenicium</name>
    <dbReference type="NCBI Taxonomy" id="198422"/>
    <lineage>
        <taxon>Bacteria</taxon>
        <taxon>Bacillati</taxon>
        <taxon>Mycoplasmatota</taxon>
        <taxon>Mollicutes</taxon>
        <taxon>Acholeplasmatales</taxon>
        <taxon>Acholeplasmataceae</taxon>
        <taxon>Candidatus Phytoplasma</taxon>
        <taxon>16SrIX (Pigeon pea witches'-broom group)</taxon>
    </lineage>
</organism>
<dbReference type="InterPro" id="IPR023397">
    <property type="entry name" value="SAM-dep_MeTrfase_MraW_recog"/>
</dbReference>
<dbReference type="OrthoDB" id="9806637at2"/>
<keyword evidence="4 7" id="KW-0489">Methyltransferase</keyword>
<comment type="similarity">
    <text evidence="1">Belongs to the methyltransferase superfamily. RsmH family.</text>
</comment>
<feature type="non-terminal residue" evidence="7">
    <location>
        <position position="253"/>
    </location>
</feature>
<dbReference type="InterPro" id="IPR002903">
    <property type="entry name" value="RsmH"/>
</dbReference>
<reference evidence="7 8" key="1">
    <citation type="journal article" date="2015" name="BMC Microbiol.">
        <title>'Candidatus Phytoplasma phoenicium' associated with almond witches'-broom disease: from draft genome to genetic diversity among strain populations.</title>
        <authorList>
            <person name="Quaglino F."/>
            <person name="Kube M."/>
            <person name="Jawhari M."/>
            <person name="Abou-Jawdah Y."/>
            <person name="Siewert C."/>
            <person name="Choueiri E."/>
            <person name="Sobh H."/>
            <person name="Casati P."/>
            <person name="Tedeschi R."/>
            <person name="Molino Lova M."/>
            <person name="Alma A."/>
            <person name="Bianco P.A."/>
        </authorList>
    </citation>
    <scope>NUCLEOTIDE SEQUENCE [LARGE SCALE GENOMIC DNA]</scope>
    <source>
        <strain evidence="7 8">SA213</strain>
    </source>
</reference>
<evidence type="ECO:0000256" key="5">
    <source>
        <dbReference type="ARBA" id="ARBA00022679"/>
    </source>
</evidence>
<keyword evidence="3" id="KW-0698">rRNA processing</keyword>
<dbReference type="GO" id="GO:0005737">
    <property type="term" value="C:cytoplasm"/>
    <property type="evidence" value="ECO:0007669"/>
    <property type="project" value="TreeGrafter"/>
</dbReference>
<evidence type="ECO:0000256" key="2">
    <source>
        <dbReference type="ARBA" id="ARBA00022490"/>
    </source>
</evidence>
<accession>A0A0L0MJZ2</accession>
<evidence type="ECO:0000256" key="3">
    <source>
        <dbReference type="ARBA" id="ARBA00022552"/>
    </source>
</evidence>
<protein>
    <submittedName>
        <fullName evidence="7">MraW methylase family protein</fullName>
    </submittedName>
</protein>
<dbReference type="PANTHER" id="PTHR11265:SF0">
    <property type="entry name" value="12S RRNA N4-METHYLCYTIDINE METHYLTRANSFERASE"/>
    <property type="match status" value="1"/>
</dbReference>
<dbReference type="Proteomes" id="UP000037086">
    <property type="component" value="Unassembled WGS sequence"/>
</dbReference>
<evidence type="ECO:0000256" key="6">
    <source>
        <dbReference type="ARBA" id="ARBA00022691"/>
    </source>
</evidence>
<dbReference type="EMBL" id="JPSQ01000012">
    <property type="protein sequence ID" value="KND62693.1"/>
    <property type="molecule type" value="Genomic_DNA"/>
</dbReference>
<dbReference type="NCBIfam" id="TIGR00006">
    <property type="entry name" value="16S rRNA (cytosine(1402)-N(4))-methyltransferase RsmH"/>
    <property type="match status" value="1"/>
</dbReference>
<evidence type="ECO:0000256" key="4">
    <source>
        <dbReference type="ARBA" id="ARBA00022603"/>
    </source>
</evidence>
<dbReference type="PANTHER" id="PTHR11265">
    <property type="entry name" value="S-ADENOSYL-METHYLTRANSFERASE MRAW"/>
    <property type="match status" value="1"/>
</dbReference>
<sequence length="253" mass="29076">MCLQHIPVLTKEVVHHLSIKPQGCYVDATLGGGGHSEEILKYLSQGFLYAFDQDPFVINLCTAKFRHHQNISLINNNFAFLHDELLIKRKIKGIDGILFDLGLSSFQIDDPQRGFSYLKDTALDMRMNPSQKLTAQEILNTYDFKNLKNIFWFYGNEPKAHAIAKAIIKARPLKTTLELVGLIDRFYSFYVPRRKGHSSKRIFQALRIEVNQELTCLEKGLQQSLKLLNKNGTIVVISFNSLEDRLVKNFFKK</sequence>
<dbReference type="HAMAP" id="MF_01007">
    <property type="entry name" value="16SrRNA_methyltr_H"/>
    <property type="match status" value="1"/>
</dbReference>
<gene>
    <name evidence="7" type="primary">mraW</name>
    <name evidence="7" type="ORF">AlmWB_01060</name>
</gene>
<dbReference type="InterPro" id="IPR029063">
    <property type="entry name" value="SAM-dependent_MTases_sf"/>
</dbReference>
<evidence type="ECO:0000313" key="7">
    <source>
        <dbReference type="EMBL" id="KND62693.1"/>
    </source>
</evidence>
<keyword evidence="2" id="KW-0963">Cytoplasm</keyword>
<name>A0A0L0MJZ2_9MOLU</name>
<dbReference type="AlphaFoldDB" id="A0A0L0MJZ2"/>
<dbReference type="PATRIC" id="fig|198422.3.peg.16"/>
<evidence type="ECO:0000313" key="8">
    <source>
        <dbReference type="Proteomes" id="UP000037086"/>
    </source>
</evidence>
<dbReference type="SUPFAM" id="SSF53335">
    <property type="entry name" value="S-adenosyl-L-methionine-dependent methyltransferases"/>
    <property type="match status" value="1"/>
</dbReference>
<dbReference type="Gene3D" id="3.40.50.150">
    <property type="entry name" value="Vaccinia Virus protein VP39"/>
    <property type="match status" value="1"/>
</dbReference>
<comment type="caution">
    <text evidence="7">The sequence shown here is derived from an EMBL/GenBank/DDBJ whole genome shotgun (WGS) entry which is preliminary data.</text>
</comment>